<evidence type="ECO:0000313" key="6">
    <source>
        <dbReference type="EMBL" id="GCL61026.1"/>
    </source>
</evidence>
<dbReference type="CDD" id="cd00796">
    <property type="entry name" value="INT_Rci_Hp1_C"/>
    <property type="match status" value="1"/>
</dbReference>
<dbReference type="InterPro" id="IPR011010">
    <property type="entry name" value="DNA_brk_join_enz"/>
</dbReference>
<keyword evidence="4" id="KW-0233">DNA recombination</keyword>
<dbReference type="SUPFAM" id="SSF56349">
    <property type="entry name" value="DNA breaking-rejoining enzymes"/>
    <property type="match status" value="1"/>
</dbReference>
<evidence type="ECO:0000256" key="2">
    <source>
        <dbReference type="ARBA" id="ARBA00022908"/>
    </source>
</evidence>
<dbReference type="Gene3D" id="1.10.443.10">
    <property type="entry name" value="Intergrase catalytic core"/>
    <property type="match status" value="1"/>
</dbReference>
<dbReference type="Proteomes" id="UP000301751">
    <property type="component" value="Unassembled WGS sequence"/>
</dbReference>
<dbReference type="GO" id="GO:0006310">
    <property type="term" value="P:DNA recombination"/>
    <property type="evidence" value="ECO:0007669"/>
    <property type="project" value="UniProtKB-KW"/>
</dbReference>
<dbReference type="InterPro" id="IPR010998">
    <property type="entry name" value="Integrase_recombinase_N"/>
</dbReference>
<feature type="domain" description="Tyr recombinase" evidence="5">
    <location>
        <begin position="145"/>
        <end position="318"/>
    </location>
</feature>
<comment type="similarity">
    <text evidence="1">Belongs to the 'phage' integrase family.</text>
</comment>
<accession>A0A480AJ39</accession>
<evidence type="ECO:0000256" key="4">
    <source>
        <dbReference type="ARBA" id="ARBA00023172"/>
    </source>
</evidence>
<dbReference type="OrthoDB" id="662444at2"/>
<dbReference type="PANTHER" id="PTHR30349">
    <property type="entry name" value="PHAGE INTEGRASE-RELATED"/>
    <property type="match status" value="1"/>
</dbReference>
<dbReference type="InterPro" id="IPR013762">
    <property type="entry name" value="Integrase-like_cat_sf"/>
</dbReference>
<organism evidence="6 7">
    <name type="scientific">Pseudaquabacterium pictum</name>
    <dbReference type="NCBI Taxonomy" id="2315236"/>
    <lineage>
        <taxon>Bacteria</taxon>
        <taxon>Pseudomonadati</taxon>
        <taxon>Pseudomonadota</taxon>
        <taxon>Betaproteobacteria</taxon>
        <taxon>Burkholderiales</taxon>
        <taxon>Sphaerotilaceae</taxon>
        <taxon>Pseudaquabacterium</taxon>
    </lineage>
</organism>
<dbReference type="RefSeq" id="WP_137730812.1">
    <property type="nucleotide sequence ID" value="NZ_BJCL01000001.1"/>
</dbReference>
<evidence type="ECO:0000256" key="1">
    <source>
        <dbReference type="ARBA" id="ARBA00008857"/>
    </source>
</evidence>
<dbReference type="InterPro" id="IPR050090">
    <property type="entry name" value="Tyrosine_recombinase_XerCD"/>
</dbReference>
<gene>
    <name evidence="6" type="ORF">AQPW35_01070</name>
</gene>
<evidence type="ECO:0000259" key="5">
    <source>
        <dbReference type="PROSITE" id="PS51898"/>
    </source>
</evidence>
<dbReference type="InterPro" id="IPR002104">
    <property type="entry name" value="Integrase_catalytic"/>
</dbReference>
<dbReference type="Gene3D" id="1.10.150.130">
    <property type="match status" value="1"/>
</dbReference>
<name>A0A480AJ39_9BURK</name>
<dbReference type="PANTHER" id="PTHR30349:SF64">
    <property type="entry name" value="PROPHAGE INTEGRASE INTD-RELATED"/>
    <property type="match status" value="1"/>
</dbReference>
<dbReference type="AlphaFoldDB" id="A0A480AJ39"/>
<evidence type="ECO:0000256" key="3">
    <source>
        <dbReference type="ARBA" id="ARBA00023125"/>
    </source>
</evidence>
<keyword evidence="3" id="KW-0238">DNA-binding</keyword>
<proteinExistence type="inferred from homology"/>
<sequence>MAEPVTTTTNDGATAALPMRDGSITIAALIDHYMAQYAGRDCTRVQRLGWWARQIGAHRLDEVTDDHLHIALETLADRSARYYAGKDADGQPIYRAKRKPMAPATVNRYAASISAVFTWSIRKRVAPKGWDHPGRRIERKPENNDRTRFLSDDERVRLLAACKASKWPRLYLIVLLALTTGARKGELLGLRWCDVDLARQLVHVGRTKNGDPKALPLVPAVVAELERFKPERQGPELVFGKAKAPTLPYAFEGRWHEAMRAAKLRDFCFHALRHSCASLLAQNGATLLEIGDLLGHRQIAMTKRYSHLAAGHRTALVNRVLGDLR</sequence>
<dbReference type="PROSITE" id="PS51898">
    <property type="entry name" value="TYR_RECOMBINASE"/>
    <property type="match status" value="1"/>
</dbReference>
<evidence type="ECO:0000313" key="7">
    <source>
        <dbReference type="Proteomes" id="UP000301751"/>
    </source>
</evidence>
<protein>
    <recommendedName>
        <fullName evidence="5">Tyr recombinase domain-containing protein</fullName>
    </recommendedName>
</protein>
<keyword evidence="2" id="KW-0229">DNA integration</keyword>
<dbReference type="EMBL" id="BJCL01000001">
    <property type="protein sequence ID" value="GCL61026.1"/>
    <property type="molecule type" value="Genomic_DNA"/>
</dbReference>
<dbReference type="GO" id="GO:0003677">
    <property type="term" value="F:DNA binding"/>
    <property type="evidence" value="ECO:0007669"/>
    <property type="project" value="UniProtKB-KW"/>
</dbReference>
<reference evidence="7" key="1">
    <citation type="submission" date="2019-03" db="EMBL/GenBank/DDBJ databases">
        <title>Aquabacterium pictum sp.nov., the first bacteriochlorophyll a-containing freshwater bacterium in the genus Aquabacterium of the class Betaproteobacteria.</title>
        <authorList>
            <person name="Hirose S."/>
            <person name="Tank M."/>
            <person name="Hara E."/>
            <person name="Tamaki H."/>
            <person name="Takaichi S."/>
            <person name="Haruta S."/>
            <person name="Hanada S."/>
        </authorList>
    </citation>
    <scope>NUCLEOTIDE SEQUENCE [LARGE SCALE GENOMIC DNA]</scope>
    <source>
        <strain evidence="7">W35</strain>
    </source>
</reference>
<comment type="caution">
    <text evidence="6">The sequence shown here is derived from an EMBL/GenBank/DDBJ whole genome shotgun (WGS) entry which is preliminary data.</text>
</comment>
<dbReference type="GO" id="GO:0015074">
    <property type="term" value="P:DNA integration"/>
    <property type="evidence" value="ECO:0007669"/>
    <property type="project" value="UniProtKB-KW"/>
</dbReference>
<keyword evidence="7" id="KW-1185">Reference proteome</keyword>
<dbReference type="Pfam" id="PF00589">
    <property type="entry name" value="Phage_integrase"/>
    <property type="match status" value="1"/>
</dbReference>